<dbReference type="GO" id="GO:0005737">
    <property type="term" value="C:cytoplasm"/>
    <property type="evidence" value="ECO:0007669"/>
    <property type="project" value="UniProtKB-SubCell"/>
</dbReference>
<dbReference type="InterPro" id="IPR036322">
    <property type="entry name" value="WD40_repeat_dom_sf"/>
</dbReference>
<dbReference type="InterPro" id="IPR001680">
    <property type="entry name" value="WD40_rpt"/>
</dbReference>
<evidence type="ECO:0000256" key="5">
    <source>
        <dbReference type="ARBA" id="ARBA00022737"/>
    </source>
</evidence>
<protein>
    <submittedName>
        <fullName evidence="9">Uncharacterized protein</fullName>
    </submittedName>
</protein>
<evidence type="ECO:0000313" key="9">
    <source>
        <dbReference type="EMBL" id="RUP51293.1"/>
    </source>
</evidence>
<dbReference type="PROSITE" id="PS50082">
    <property type="entry name" value="WD_REPEATS_2"/>
    <property type="match status" value="2"/>
</dbReference>
<dbReference type="GO" id="GO:0030488">
    <property type="term" value="P:tRNA methylation"/>
    <property type="evidence" value="ECO:0007669"/>
    <property type="project" value="TreeGrafter"/>
</dbReference>
<comment type="similarity">
    <text evidence="6">Belongs to the WD repeat WDR6 family.</text>
</comment>
<feature type="compositionally biased region" description="Acidic residues" evidence="8">
    <location>
        <begin position="620"/>
        <end position="630"/>
    </location>
</feature>
<dbReference type="PANTHER" id="PTHR14344:SF3">
    <property type="entry name" value="WD REPEAT-CONTAINING PROTEIN 6"/>
    <property type="match status" value="1"/>
</dbReference>
<evidence type="ECO:0000313" key="10">
    <source>
        <dbReference type="Proteomes" id="UP000268093"/>
    </source>
</evidence>
<sequence length="985" mass="111094">MADPTYRLQKDLFVGIVTSLLFHSDTILLAGHGPFFKVFHIPTAKLLHTSLVLDSNRIHRMVDGTDYEHRTVIVYGAKILQVLTVTVAIETGYYPSFFHLPRVSIVFGLCLGPLKDWIMDARWIYEDDAMDGRIQQHTSSCKPIEVAIAFAHNFVEIWDLRQQTPVCTYSIQCEERYSARFHGRTRSNLVLASGTVFNQVLIWDATSPNEHGGESVVRRRLIGHEGVIFGIRFNEEGKMIASVSDDRTIRVWKLDEDDRPLVIFGHISRVWDCHFVGNYLISISEDTTCRVWQNTLMDSMESEDTDDIQCIACWEGHVGKNVWSVAISPDHRVVATGGQDSGIRLWSLQSVMRNKISKESDLVRVDLPPFSVYRSASPTLPKESIRNFVLIDMDKAVIVTNYGYFLKYDQTAATWTTLYHNDAFVSYTMMGQSPCGQVVVCGSIRGDLVVLNPNVLYIITRAVDTEMFFNRFDITNPLQTLYQLQIPPHRTTILSVAISESRKILICGTRESALLIYRIPSLSLLASATTPPPELPPTMKLRCTHGRQSVTSIVIRDSVMEGTNEPALMVWTSGRDGGFVQYRVRGFDCDDNVGGHVMVEKDVEEVTEVTEGKGSTVDGDGNDSESDEKDEEKGGAEKEVNNIIDRGLFVEKVHRSKITKGWLEQVKFIDNELLLIGFYRKSMFVYNETKNYEMLSVACGGAHRHWSFLTADSKLSNASFMFIRKESIYVYHRHASANAEGFEDPKLQENYHGREVRSIRFLNIPGKIEAKLRQLCSIRKHTSVIRSIEWSQGIEKLLFTSGASELMRCWKVEVRLAQDEPLSDATPAPPLLNLSCLEWAACPYVSDAYETRIMDTTVYSLDPINGLHLITAVYSDSVVRLWLFDEKTREFVLAADGNFHGKCILQVKHAIVKGDNGDEGIMIFTSATDGRIAIWDITLVVESFLQSYQSGGPKIPHLQLTPPVYHYQAHLSGVNCLDVFLGQGT</sequence>
<gene>
    <name evidence="9" type="ORF">BC936DRAFT_148915</name>
</gene>
<feature type="repeat" description="WD" evidence="7">
    <location>
        <begin position="322"/>
        <end position="350"/>
    </location>
</feature>
<reference evidence="9 10" key="1">
    <citation type="journal article" date="2018" name="New Phytol.">
        <title>Phylogenomics of Endogonaceae and evolution of mycorrhizas within Mucoromycota.</title>
        <authorList>
            <person name="Chang Y."/>
            <person name="Desiro A."/>
            <person name="Na H."/>
            <person name="Sandor L."/>
            <person name="Lipzen A."/>
            <person name="Clum A."/>
            <person name="Barry K."/>
            <person name="Grigoriev I.V."/>
            <person name="Martin F.M."/>
            <person name="Stajich J.E."/>
            <person name="Smith M.E."/>
            <person name="Bonito G."/>
            <person name="Spatafora J.W."/>
        </authorList>
    </citation>
    <scope>NUCLEOTIDE SEQUENCE [LARGE SCALE GENOMIC DNA]</scope>
    <source>
        <strain evidence="9 10">GMNB39</strain>
    </source>
</reference>
<keyword evidence="4" id="KW-0819">tRNA processing</keyword>
<dbReference type="AlphaFoldDB" id="A0A433DKA3"/>
<dbReference type="OrthoDB" id="5594999at2759"/>
<evidence type="ECO:0000256" key="8">
    <source>
        <dbReference type="SAM" id="MobiDB-lite"/>
    </source>
</evidence>
<name>A0A433DKA3_9FUNG</name>
<feature type="repeat" description="WD" evidence="7">
    <location>
        <begin position="221"/>
        <end position="262"/>
    </location>
</feature>
<proteinExistence type="inferred from homology"/>
<keyword evidence="3 7" id="KW-0853">WD repeat</keyword>
<comment type="caution">
    <text evidence="9">The sequence shown here is derived from an EMBL/GenBank/DDBJ whole genome shotgun (WGS) entry which is preliminary data.</text>
</comment>
<dbReference type="InterPro" id="IPR015943">
    <property type="entry name" value="WD40/YVTN_repeat-like_dom_sf"/>
</dbReference>
<organism evidence="9 10">
    <name type="scientific">Jimgerdemannia flammicorona</name>
    <dbReference type="NCBI Taxonomy" id="994334"/>
    <lineage>
        <taxon>Eukaryota</taxon>
        <taxon>Fungi</taxon>
        <taxon>Fungi incertae sedis</taxon>
        <taxon>Mucoromycota</taxon>
        <taxon>Mucoromycotina</taxon>
        <taxon>Endogonomycetes</taxon>
        <taxon>Endogonales</taxon>
        <taxon>Endogonaceae</taxon>
        <taxon>Jimgerdemannia</taxon>
    </lineage>
</organism>
<dbReference type="SUPFAM" id="SSF50978">
    <property type="entry name" value="WD40 repeat-like"/>
    <property type="match status" value="2"/>
</dbReference>
<feature type="region of interest" description="Disordered" evidence="8">
    <location>
        <begin position="606"/>
        <end position="637"/>
    </location>
</feature>
<dbReference type="Pfam" id="PF00400">
    <property type="entry name" value="WD40"/>
    <property type="match status" value="3"/>
</dbReference>
<evidence type="ECO:0000256" key="2">
    <source>
        <dbReference type="ARBA" id="ARBA00022490"/>
    </source>
</evidence>
<evidence type="ECO:0000256" key="4">
    <source>
        <dbReference type="ARBA" id="ARBA00022694"/>
    </source>
</evidence>
<accession>A0A433DKA3</accession>
<evidence type="ECO:0000256" key="3">
    <source>
        <dbReference type="ARBA" id="ARBA00022574"/>
    </source>
</evidence>
<dbReference type="PANTHER" id="PTHR14344">
    <property type="entry name" value="WD REPEAT PROTEIN"/>
    <property type="match status" value="1"/>
</dbReference>
<dbReference type="Proteomes" id="UP000268093">
    <property type="component" value="Unassembled WGS sequence"/>
</dbReference>
<dbReference type="InterPro" id="IPR051973">
    <property type="entry name" value="tRNA_Anticodon_Mtase-Reg"/>
</dbReference>
<dbReference type="PROSITE" id="PS50294">
    <property type="entry name" value="WD_REPEATS_REGION"/>
    <property type="match status" value="1"/>
</dbReference>
<keyword evidence="5" id="KW-0677">Repeat</keyword>
<evidence type="ECO:0000256" key="1">
    <source>
        <dbReference type="ARBA" id="ARBA00004496"/>
    </source>
</evidence>
<evidence type="ECO:0000256" key="6">
    <source>
        <dbReference type="ARBA" id="ARBA00038255"/>
    </source>
</evidence>
<dbReference type="Gene3D" id="2.130.10.10">
    <property type="entry name" value="YVTN repeat-like/Quinoprotein amine dehydrogenase"/>
    <property type="match status" value="3"/>
</dbReference>
<comment type="subcellular location">
    <subcellularLocation>
        <location evidence="1">Cytoplasm</location>
    </subcellularLocation>
</comment>
<evidence type="ECO:0000256" key="7">
    <source>
        <dbReference type="PROSITE-ProRule" id="PRU00221"/>
    </source>
</evidence>
<dbReference type="SMART" id="SM00320">
    <property type="entry name" value="WD40"/>
    <property type="match status" value="7"/>
</dbReference>
<keyword evidence="10" id="KW-1185">Reference proteome</keyword>
<keyword evidence="2" id="KW-0963">Cytoplasm</keyword>
<dbReference type="EMBL" id="RBNI01000822">
    <property type="protein sequence ID" value="RUP51293.1"/>
    <property type="molecule type" value="Genomic_DNA"/>
</dbReference>